<dbReference type="PANTHER" id="PTHR34265:SF1">
    <property type="entry name" value="TYPE III PANTOTHENATE KINASE"/>
    <property type="match status" value="1"/>
</dbReference>
<evidence type="ECO:0000256" key="1">
    <source>
        <dbReference type="ARBA" id="ARBA00001206"/>
    </source>
</evidence>
<comment type="function">
    <text evidence="16">Catalyzes the phosphorylation of pantothenate (Pan), the first step in CoA biosynthesis.</text>
</comment>
<dbReference type="InterPro" id="IPR043129">
    <property type="entry name" value="ATPase_NBD"/>
</dbReference>
<feature type="binding site" evidence="16">
    <location>
        <begin position="102"/>
        <end position="105"/>
    </location>
    <ligand>
        <name>substrate</name>
    </ligand>
</feature>
<protein>
    <recommendedName>
        <fullName evidence="15 16">Type III pantothenate kinase</fullName>
        <ecNumber evidence="6 16">2.7.1.33</ecNumber>
    </recommendedName>
    <alternativeName>
        <fullName evidence="16">PanK-III</fullName>
    </alternativeName>
    <alternativeName>
        <fullName evidence="16">Pantothenic acid kinase</fullName>
    </alternativeName>
</protein>
<keyword evidence="16" id="KW-0479">Metal-binding</keyword>
<dbReference type="PANTHER" id="PTHR34265">
    <property type="entry name" value="TYPE III PANTOTHENATE KINASE"/>
    <property type="match status" value="1"/>
</dbReference>
<keyword evidence="7 16" id="KW-0963">Cytoplasm</keyword>
<evidence type="ECO:0000256" key="10">
    <source>
        <dbReference type="ARBA" id="ARBA00022777"/>
    </source>
</evidence>
<dbReference type="GO" id="GO:0005737">
    <property type="term" value="C:cytoplasm"/>
    <property type="evidence" value="ECO:0007669"/>
    <property type="project" value="UniProtKB-SubCell"/>
</dbReference>
<evidence type="ECO:0000313" key="18">
    <source>
        <dbReference type="Proteomes" id="UP000032737"/>
    </source>
</evidence>
<evidence type="ECO:0000256" key="12">
    <source>
        <dbReference type="ARBA" id="ARBA00022958"/>
    </source>
</evidence>
<dbReference type="STRING" id="61635.BN85308610"/>
<name>U4KNG4_9MOLU</name>
<evidence type="ECO:0000313" key="17">
    <source>
        <dbReference type="EMBL" id="CCV65882.1"/>
    </source>
</evidence>
<evidence type="ECO:0000256" key="8">
    <source>
        <dbReference type="ARBA" id="ARBA00022679"/>
    </source>
</evidence>
<keyword evidence="11 16" id="KW-0067">ATP-binding</keyword>
<evidence type="ECO:0000256" key="14">
    <source>
        <dbReference type="ARBA" id="ARBA00038036"/>
    </source>
</evidence>
<keyword evidence="18" id="KW-1185">Reference proteome</keyword>
<evidence type="ECO:0000256" key="9">
    <source>
        <dbReference type="ARBA" id="ARBA00022741"/>
    </source>
</evidence>
<evidence type="ECO:0000256" key="11">
    <source>
        <dbReference type="ARBA" id="ARBA00022840"/>
    </source>
</evidence>
<keyword evidence="10 16" id="KW-0418">Kinase</keyword>
<dbReference type="SUPFAM" id="SSF53067">
    <property type="entry name" value="Actin-like ATPase domain"/>
    <property type="match status" value="2"/>
</dbReference>
<dbReference type="KEGG" id="abra:BN85308610"/>
<keyword evidence="12 16" id="KW-0630">Potassium</keyword>
<evidence type="ECO:0000256" key="2">
    <source>
        <dbReference type="ARBA" id="ARBA00001958"/>
    </source>
</evidence>
<evidence type="ECO:0000256" key="4">
    <source>
        <dbReference type="ARBA" id="ARBA00005225"/>
    </source>
</evidence>
<dbReference type="EC" id="2.7.1.33" evidence="6 16"/>
<comment type="pathway">
    <text evidence="4 16">Cofactor biosynthesis; coenzyme A biosynthesis; CoA from (R)-pantothenate: step 1/5.</text>
</comment>
<keyword evidence="9 16" id="KW-0547">Nucleotide-binding</keyword>
<dbReference type="CDD" id="cd24015">
    <property type="entry name" value="ASKHA_NBD_PanK-III"/>
    <property type="match status" value="1"/>
</dbReference>
<feature type="binding site" evidence="16">
    <location>
        <position position="177"/>
    </location>
    <ligand>
        <name>substrate</name>
    </ligand>
</feature>
<accession>U4KNG4</accession>
<dbReference type="GO" id="GO:0015937">
    <property type="term" value="P:coenzyme A biosynthetic process"/>
    <property type="evidence" value="ECO:0007669"/>
    <property type="project" value="UniProtKB-UniRule"/>
</dbReference>
<dbReference type="Gene3D" id="3.30.420.40">
    <property type="match status" value="2"/>
</dbReference>
<feature type="binding site" evidence="16">
    <location>
        <begin position="6"/>
        <end position="13"/>
    </location>
    <ligand>
        <name>ATP</name>
        <dbReference type="ChEBI" id="CHEBI:30616"/>
    </ligand>
</feature>
<sequence length="249" mass="27178">MDLLFDVGNTEVKISIASNSKILKKYRLITDSKLSSDAYYFQMKPFIEEYSFDRVAISSVVPSITKALKEISSQYLNIVPLIVGPGIKTGVNVKTDYPKEVGADLICASAGINTKERPALIVDLGTATKYIYVENNTIKGVVISPGVMISMKALVQNTALLPQIDIEVPSKVLGTNTITCMQSGVTYGVAAQVDGLIRRIKKEVNKDFDVILTGGLSVIITPLLEEKVVQNDHLVLTGLLNILDRNFIK</sequence>
<evidence type="ECO:0000256" key="5">
    <source>
        <dbReference type="ARBA" id="ARBA00011738"/>
    </source>
</evidence>
<feature type="binding site" evidence="16">
    <location>
        <position position="123"/>
    </location>
    <ligand>
        <name>K(+)</name>
        <dbReference type="ChEBI" id="CHEBI:29103"/>
    </ligand>
</feature>
<comment type="cofactor">
    <cofactor evidence="2">
        <name>K(+)</name>
        <dbReference type="ChEBI" id="CHEBI:29103"/>
    </cofactor>
</comment>
<gene>
    <name evidence="16 17" type="primary">coaX</name>
    <name evidence="17" type="ORF">BN85308610</name>
</gene>
<comment type="subunit">
    <text evidence="5 16">Homodimer.</text>
</comment>
<dbReference type="UniPathway" id="UPA00241">
    <property type="reaction ID" value="UER00352"/>
</dbReference>
<dbReference type="GO" id="GO:0004594">
    <property type="term" value="F:pantothenate kinase activity"/>
    <property type="evidence" value="ECO:0007669"/>
    <property type="project" value="UniProtKB-UniRule"/>
</dbReference>
<dbReference type="OrthoDB" id="9804707at2"/>
<organism evidence="17 18">
    <name type="scientific">Acholeplasma brassicae</name>
    <dbReference type="NCBI Taxonomy" id="61635"/>
    <lineage>
        <taxon>Bacteria</taxon>
        <taxon>Bacillati</taxon>
        <taxon>Mycoplasmatota</taxon>
        <taxon>Mollicutes</taxon>
        <taxon>Acholeplasmatales</taxon>
        <taxon>Acholeplasmataceae</taxon>
        <taxon>Acholeplasma</taxon>
    </lineage>
</organism>
<feature type="active site" description="Proton acceptor" evidence="16">
    <location>
        <position position="104"/>
    </location>
</feature>
<evidence type="ECO:0000256" key="3">
    <source>
        <dbReference type="ARBA" id="ARBA00004496"/>
    </source>
</evidence>
<dbReference type="Pfam" id="PF03309">
    <property type="entry name" value="Pan_kinase"/>
    <property type="match status" value="1"/>
</dbReference>
<evidence type="ECO:0000256" key="13">
    <source>
        <dbReference type="ARBA" id="ARBA00022993"/>
    </source>
</evidence>
<proteinExistence type="inferred from homology"/>
<comment type="cofactor">
    <cofactor evidence="16">
        <name>NH4(+)</name>
        <dbReference type="ChEBI" id="CHEBI:28938"/>
    </cofactor>
    <cofactor evidence="16">
        <name>K(+)</name>
        <dbReference type="ChEBI" id="CHEBI:29103"/>
    </cofactor>
    <text evidence="16">A monovalent cation. Ammonium or potassium.</text>
</comment>
<feature type="binding site" evidence="16">
    <location>
        <position position="126"/>
    </location>
    <ligand>
        <name>ATP</name>
        <dbReference type="ChEBI" id="CHEBI:30616"/>
    </ligand>
</feature>
<dbReference type="GO" id="GO:0005524">
    <property type="term" value="F:ATP binding"/>
    <property type="evidence" value="ECO:0007669"/>
    <property type="project" value="UniProtKB-UniRule"/>
</dbReference>
<dbReference type="Proteomes" id="UP000032737">
    <property type="component" value="Chromosome"/>
</dbReference>
<dbReference type="HOGENOM" id="CLU_066627_1_1_14"/>
<dbReference type="GO" id="GO:0046872">
    <property type="term" value="F:metal ion binding"/>
    <property type="evidence" value="ECO:0007669"/>
    <property type="project" value="UniProtKB-KW"/>
</dbReference>
<evidence type="ECO:0000256" key="7">
    <source>
        <dbReference type="ARBA" id="ARBA00022490"/>
    </source>
</evidence>
<evidence type="ECO:0000256" key="6">
    <source>
        <dbReference type="ARBA" id="ARBA00012102"/>
    </source>
</evidence>
<dbReference type="RefSeq" id="WP_030004744.1">
    <property type="nucleotide sequence ID" value="NC_022549.1"/>
</dbReference>
<dbReference type="AlphaFoldDB" id="U4KNG4"/>
<comment type="subcellular location">
    <subcellularLocation>
        <location evidence="3 16">Cytoplasm</location>
    </subcellularLocation>
</comment>
<keyword evidence="13 16" id="KW-0173">Coenzyme A biosynthesis</keyword>
<reference evidence="17 18" key="1">
    <citation type="journal article" date="2013" name="J. Mol. Microbiol. Biotechnol.">
        <title>Analysis of the Complete Genomes of Acholeplasma brassicae , A. palmae and A. laidlawii and Their Comparison to the Obligate Parasites from ' Candidatus Phytoplasma'.</title>
        <authorList>
            <person name="Kube M."/>
            <person name="Siewert C."/>
            <person name="Migdoll A.M."/>
            <person name="Duduk B."/>
            <person name="Holz S."/>
            <person name="Rabus R."/>
            <person name="Seemuller E."/>
            <person name="Mitrovic J."/>
            <person name="Muller I."/>
            <person name="Buttner C."/>
            <person name="Reinhardt R."/>
        </authorList>
    </citation>
    <scope>NUCLEOTIDE SEQUENCE [LARGE SCALE GENOMIC DNA]</scope>
    <source>
        <strain evidence="18">0502</strain>
    </source>
</reference>
<dbReference type="InterPro" id="IPR004619">
    <property type="entry name" value="Type_III_PanK"/>
</dbReference>
<dbReference type="HAMAP" id="MF_01274">
    <property type="entry name" value="Pantothen_kinase_3"/>
    <property type="match status" value="1"/>
</dbReference>
<evidence type="ECO:0000256" key="16">
    <source>
        <dbReference type="HAMAP-Rule" id="MF_01274"/>
    </source>
</evidence>
<dbReference type="EMBL" id="FO681348">
    <property type="protein sequence ID" value="CCV65882.1"/>
    <property type="molecule type" value="Genomic_DNA"/>
</dbReference>
<keyword evidence="8 16" id="KW-0808">Transferase</keyword>
<dbReference type="NCBIfam" id="TIGR00671">
    <property type="entry name" value="baf"/>
    <property type="match status" value="1"/>
</dbReference>
<evidence type="ECO:0000256" key="15">
    <source>
        <dbReference type="ARBA" id="ARBA00040883"/>
    </source>
</evidence>
<comment type="caution">
    <text evidence="16">Lacks conserved residue(s) required for the propagation of feature annotation.</text>
</comment>
<comment type="catalytic activity">
    <reaction evidence="1 16">
        <text>(R)-pantothenate + ATP = (R)-4'-phosphopantothenate + ADP + H(+)</text>
        <dbReference type="Rhea" id="RHEA:16373"/>
        <dbReference type="ChEBI" id="CHEBI:10986"/>
        <dbReference type="ChEBI" id="CHEBI:15378"/>
        <dbReference type="ChEBI" id="CHEBI:29032"/>
        <dbReference type="ChEBI" id="CHEBI:30616"/>
        <dbReference type="ChEBI" id="CHEBI:456216"/>
        <dbReference type="EC" id="2.7.1.33"/>
    </reaction>
</comment>
<comment type="similarity">
    <text evidence="14 16">Belongs to the type III pantothenate kinase family.</text>
</comment>